<protein>
    <submittedName>
        <fullName evidence="1">Nucleoside 2-deoxyribosyltransferase</fullName>
    </submittedName>
</protein>
<keyword evidence="2" id="KW-1185">Reference proteome</keyword>
<dbReference type="EMBL" id="JACGWZ010000001">
    <property type="protein sequence ID" value="MBA8823790.1"/>
    <property type="molecule type" value="Genomic_DNA"/>
</dbReference>
<dbReference type="SUPFAM" id="SSF52309">
    <property type="entry name" value="N-(deoxy)ribosyltransferase-like"/>
    <property type="match status" value="1"/>
</dbReference>
<sequence length="151" mass="16081">MTTAYIAAPLFNDAEKAFNLTVDSRLHEAGFRTYLPQRDGGDGAAMVARGAEPGTVRAQLFTADVTALRTCDLLIMVLDGRVPDEGACVELGIAYAQNTPCVGLQTDARRFSGTNNNLMITGILSTIATTLDELVAHVSQYLVLSESAGDR</sequence>
<evidence type="ECO:0000313" key="2">
    <source>
        <dbReference type="Proteomes" id="UP000569329"/>
    </source>
</evidence>
<accession>A0A839DS59</accession>
<dbReference type="Pfam" id="PF05014">
    <property type="entry name" value="Nuc_deoxyrib_tr"/>
    <property type="match status" value="1"/>
</dbReference>
<keyword evidence="1" id="KW-0808">Transferase</keyword>
<dbReference type="RefSeq" id="WP_182543039.1">
    <property type="nucleotide sequence ID" value="NZ_JACGWZ010000001.1"/>
</dbReference>
<organism evidence="1 2">
    <name type="scientific">Halosaccharopolyspora lacisalsi</name>
    <dbReference type="NCBI Taxonomy" id="1000566"/>
    <lineage>
        <taxon>Bacteria</taxon>
        <taxon>Bacillati</taxon>
        <taxon>Actinomycetota</taxon>
        <taxon>Actinomycetes</taxon>
        <taxon>Pseudonocardiales</taxon>
        <taxon>Pseudonocardiaceae</taxon>
        <taxon>Halosaccharopolyspora</taxon>
    </lineage>
</organism>
<dbReference type="Proteomes" id="UP000569329">
    <property type="component" value="Unassembled WGS sequence"/>
</dbReference>
<dbReference type="Gene3D" id="3.40.50.450">
    <property type="match status" value="1"/>
</dbReference>
<gene>
    <name evidence="1" type="ORF">FHX42_001119</name>
</gene>
<reference evidence="1 2" key="1">
    <citation type="submission" date="2020-07" db="EMBL/GenBank/DDBJ databases">
        <title>Sequencing the genomes of 1000 actinobacteria strains.</title>
        <authorList>
            <person name="Klenk H.-P."/>
        </authorList>
    </citation>
    <scope>NUCLEOTIDE SEQUENCE [LARGE SCALE GENOMIC DNA]</scope>
    <source>
        <strain evidence="1 2">DSM 45975</strain>
    </source>
</reference>
<dbReference type="InterPro" id="IPR007710">
    <property type="entry name" value="Nucleoside_deoxyribTrfase"/>
</dbReference>
<dbReference type="AlphaFoldDB" id="A0A839DS59"/>
<name>A0A839DS59_9PSEU</name>
<proteinExistence type="predicted"/>
<evidence type="ECO:0000313" key="1">
    <source>
        <dbReference type="EMBL" id="MBA8823790.1"/>
    </source>
</evidence>
<dbReference type="GO" id="GO:0016740">
    <property type="term" value="F:transferase activity"/>
    <property type="evidence" value="ECO:0007669"/>
    <property type="project" value="UniProtKB-KW"/>
</dbReference>
<comment type="caution">
    <text evidence="1">The sequence shown here is derived from an EMBL/GenBank/DDBJ whole genome shotgun (WGS) entry which is preliminary data.</text>
</comment>